<accession>A0A9X2C7L5</accession>
<evidence type="ECO:0000313" key="5">
    <source>
        <dbReference type="EMBL" id="MCK9799820.1"/>
    </source>
</evidence>
<dbReference type="Pfam" id="PF02230">
    <property type="entry name" value="Abhydrolase_2"/>
    <property type="match status" value="1"/>
</dbReference>
<gene>
    <name evidence="5" type="ORF">M1B34_19440</name>
</gene>
<dbReference type="EMBL" id="JALQCW010000052">
    <property type="protein sequence ID" value="MCK9799820.1"/>
    <property type="molecule type" value="Genomic_DNA"/>
</dbReference>
<dbReference type="InterPro" id="IPR003140">
    <property type="entry name" value="PLipase/COase/thioEstase"/>
</dbReference>
<dbReference type="PANTHER" id="PTHR10655">
    <property type="entry name" value="LYSOPHOSPHOLIPASE-RELATED"/>
    <property type="match status" value="1"/>
</dbReference>
<evidence type="ECO:0000259" key="4">
    <source>
        <dbReference type="Pfam" id="PF02230"/>
    </source>
</evidence>
<dbReference type="Gene3D" id="3.40.50.1820">
    <property type="entry name" value="alpha/beta hydrolase"/>
    <property type="match status" value="1"/>
</dbReference>
<dbReference type="Proteomes" id="UP001155059">
    <property type="component" value="Unassembled WGS sequence"/>
</dbReference>
<dbReference type="InterPro" id="IPR050565">
    <property type="entry name" value="LYPA1-2/EST-like"/>
</dbReference>
<feature type="chain" id="PRO_5040742150" evidence="3">
    <location>
        <begin position="19"/>
        <end position="238"/>
    </location>
</feature>
<name>A0A9X2C7L5_9PSED</name>
<evidence type="ECO:0000256" key="1">
    <source>
        <dbReference type="ARBA" id="ARBA00006499"/>
    </source>
</evidence>
<keyword evidence="3" id="KW-0732">Signal</keyword>
<comment type="similarity">
    <text evidence="1">Belongs to the AB hydrolase superfamily. AB hydrolase 2 family.</text>
</comment>
<feature type="domain" description="Phospholipase/carboxylesterase/thioesterase" evidence="4">
    <location>
        <begin position="38"/>
        <end position="236"/>
    </location>
</feature>
<evidence type="ECO:0000256" key="3">
    <source>
        <dbReference type="SAM" id="SignalP"/>
    </source>
</evidence>
<sequence length="238" mass="25955">MIRCLALLALLAAPVVQAQAPLHDDLPLRYLEQADNPAPHQPLVIFLHGYGSNEEDLFGLREGLPRGYNYLSVRAPLTLEEGSYQWFRRKGDGPYDGVTEDLADSTRVLGSFVEKAAAKYHATADKVFLVGFSQGAMMSYQLALRQPQAVRGIAALSGKVLPVLRAELKARPALTQLAIFIGHGTNDSLVPYSDGVEANSLLRALGLQPQWQVYPGMGHGINAAEVQDLARWLQALNP</sequence>
<evidence type="ECO:0000256" key="2">
    <source>
        <dbReference type="ARBA" id="ARBA00022801"/>
    </source>
</evidence>
<dbReference type="RefSeq" id="WP_268265999.1">
    <property type="nucleotide sequence ID" value="NZ_JALQCW010000052.1"/>
</dbReference>
<reference evidence="5 6" key="2">
    <citation type="journal article" date="2023" name="Plant Pathol.">
        <title>Dismantling and reorganizing Pseudomonas marginalis sensu#lato.</title>
        <authorList>
            <person name="Sawada H."/>
            <person name="Fujikawa T."/>
            <person name="Satou M."/>
        </authorList>
    </citation>
    <scope>NUCLEOTIDE SEQUENCE [LARGE SCALE GENOMIC DNA]</scope>
    <source>
        <strain evidence="5 6">MAFF 302030</strain>
    </source>
</reference>
<dbReference type="PANTHER" id="PTHR10655:SF17">
    <property type="entry name" value="LYSOPHOSPHOLIPASE-LIKE PROTEIN 1"/>
    <property type="match status" value="1"/>
</dbReference>
<evidence type="ECO:0000313" key="6">
    <source>
        <dbReference type="Proteomes" id="UP001155059"/>
    </source>
</evidence>
<reference evidence="5 6" key="1">
    <citation type="journal article" date="2022" name="Int. J. Syst. Evol. Microbiol.">
        <title>Pseudomonas aegrilactucae sp. nov. and Pseudomonas morbosilactucae sp. nov., pathogens causing bacterial rot of lettuce in Japan.</title>
        <authorList>
            <person name="Sawada H."/>
            <person name="Fujikawa T."/>
            <person name="Satou M."/>
        </authorList>
    </citation>
    <scope>NUCLEOTIDE SEQUENCE [LARGE SCALE GENOMIC DNA]</scope>
    <source>
        <strain evidence="5 6">MAFF 302030</strain>
    </source>
</reference>
<dbReference type="AlphaFoldDB" id="A0A9X2C7L5"/>
<organism evidence="5 6">
    <name type="scientific">Pseudomonas morbosilactucae</name>
    <dbReference type="NCBI Taxonomy" id="2938197"/>
    <lineage>
        <taxon>Bacteria</taxon>
        <taxon>Pseudomonadati</taxon>
        <taxon>Pseudomonadota</taxon>
        <taxon>Gammaproteobacteria</taxon>
        <taxon>Pseudomonadales</taxon>
        <taxon>Pseudomonadaceae</taxon>
        <taxon>Pseudomonas</taxon>
    </lineage>
</organism>
<feature type="signal peptide" evidence="3">
    <location>
        <begin position="1"/>
        <end position="18"/>
    </location>
</feature>
<comment type="caution">
    <text evidence="5">The sequence shown here is derived from an EMBL/GenBank/DDBJ whole genome shotgun (WGS) entry which is preliminary data.</text>
</comment>
<dbReference type="GO" id="GO:0016787">
    <property type="term" value="F:hydrolase activity"/>
    <property type="evidence" value="ECO:0007669"/>
    <property type="project" value="UniProtKB-KW"/>
</dbReference>
<dbReference type="SUPFAM" id="SSF53474">
    <property type="entry name" value="alpha/beta-Hydrolases"/>
    <property type="match status" value="1"/>
</dbReference>
<protein>
    <submittedName>
        <fullName evidence="5">Dienelactone hydrolase family protein</fullName>
    </submittedName>
</protein>
<dbReference type="InterPro" id="IPR029058">
    <property type="entry name" value="AB_hydrolase_fold"/>
</dbReference>
<proteinExistence type="inferred from homology"/>
<keyword evidence="2 5" id="KW-0378">Hydrolase</keyword>